<dbReference type="PANTHER" id="PTHR42830">
    <property type="entry name" value="OSMOTICALLY INDUCIBLE FAMILY PROTEIN"/>
    <property type="match status" value="1"/>
</dbReference>
<dbReference type="Proteomes" id="UP001595579">
    <property type="component" value="Unassembled WGS sequence"/>
</dbReference>
<dbReference type="InterPro" id="IPR015946">
    <property type="entry name" value="KH_dom-like_a/b"/>
</dbReference>
<proteinExistence type="predicted"/>
<keyword evidence="2" id="KW-1185">Reference proteome</keyword>
<dbReference type="RefSeq" id="WP_386772472.1">
    <property type="nucleotide sequence ID" value="NZ_JBHRUG010000017.1"/>
</dbReference>
<reference evidence="2" key="1">
    <citation type="journal article" date="2019" name="Int. J. Syst. Evol. Microbiol.">
        <title>The Global Catalogue of Microorganisms (GCM) 10K type strain sequencing project: providing services to taxonomists for standard genome sequencing and annotation.</title>
        <authorList>
            <consortium name="The Broad Institute Genomics Platform"/>
            <consortium name="The Broad Institute Genome Sequencing Center for Infectious Disease"/>
            <person name="Wu L."/>
            <person name="Ma J."/>
        </authorList>
    </citation>
    <scope>NUCLEOTIDE SEQUENCE [LARGE SCALE GENOMIC DNA]</scope>
    <source>
        <strain evidence="2">CECT 7698</strain>
    </source>
</reference>
<organism evidence="1 2">
    <name type="scientific">Litchfieldella rifensis</name>
    <dbReference type="NCBI Taxonomy" id="762643"/>
    <lineage>
        <taxon>Bacteria</taxon>
        <taxon>Pseudomonadati</taxon>
        <taxon>Pseudomonadota</taxon>
        <taxon>Gammaproteobacteria</taxon>
        <taxon>Oceanospirillales</taxon>
        <taxon>Halomonadaceae</taxon>
        <taxon>Litchfieldella</taxon>
    </lineage>
</organism>
<name>A0ABV7LLK7_9GAMM</name>
<evidence type="ECO:0000313" key="1">
    <source>
        <dbReference type="EMBL" id="MFC3283402.1"/>
    </source>
</evidence>
<dbReference type="PANTHER" id="PTHR42830:SF2">
    <property type="entry name" value="OSMC_OHR FAMILY PROTEIN"/>
    <property type="match status" value="1"/>
</dbReference>
<evidence type="ECO:0000313" key="2">
    <source>
        <dbReference type="Proteomes" id="UP001595579"/>
    </source>
</evidence>
<dbReference type="SUPFAM" id="SSF82784">
    <property type="entry name" value="OsmC-like"/>
    <property type="match status" value="1"/>
</dbReference>
<dbReference type="InterPro" id="IPR003718">
    <property type="entry name" value="OsmC/Ohr_fam"/>
</dbReference>
<dbReference type="Gene3D" id="3.30.300.20">
    <property type="match status" value="1"/>
</dbReference>
<gene>
    <name evidence="1" type="ORF">ACFOEV_07260</name>
</gene>
<dbReference type="Pfam" id="PF02566">
    <property type="entry name" value="OsmC"/>
    <property type="match status" value="1"/>
</dbReference>
<dbReference type="EMBL" id="JBHRUG010000017">
    <property type="protein sequence ID" value="MFC3283402.1"/>
    <property type="molecule type" value="Genomic_DNA"/>
</dbReference>
<dbReference type="InterPro" id="IPR052707">
    <property type="entry name" value="OsmC_Ohr_Peroxiredoxin"/>
</dbReference>
<accession>A0ABV7LLK7</accession>
<comment type="caution">
    <text evidence="1">The sequence shown here is derived from an EMBL/GenBank/DDBJ whole genome shotgun (WGS) entry which is preliminary data.</text>
</comment>
<protein>
    <submittedName>
        <fullName evidence="1">OsmC family protein</fullName>
    </submittedName>
</protein>
<sequence>MKGENEHAYEIRVEWTGNVGTGTSGYHDYSRNHEITIAGKPVLLGSADPAFQGDPGRYNPEELLVVSLSTCHMLWYLHLCADARIVVTEYVDEASGTMELMHDGSGHFTSVVLKPSITIRAGDDIALAKTLHDYAHDLCFIANSVNFPVRCEPQIRPAEST</sequence>
<dbReference type="InterPro" id="IPR036102">
    <property type="entry name" value="OsmC/Ohrsf"/>
</dbReference>